<gene>
    <name evidence="12" type="ORF">QVD17_26891</name>
</gene>
<dbReference type="InterPro" id="IPR058017">
    <property type="entry name" value="At3g28540-like_C"/>
</dbReference>
<evidence type="ECO:0000256" key="9">
    <source>
        <dbReference type="SAM" id="MobiDB-lite"/>
    </source>
</evidence>
<dbReference type="SUPFAM" id="SSF52540">
    <property type="entry name" value="P-loop containing nucleoside triphosphate hydrolases"/>
    <property type="match status" value="1"/>
</dbReference>
<dbReference type="GO" id="GO:0016887">
    <property type="term" value="F:ATP hydrolysis activity"/>
    <property type="evidence" value="ECO:0007669"/>
    <property type="project" value="InterPro"/>
</dbReference>
<dbReference type="GO" id="GO:0005524">
    <property type="term" value="F:ATP binding"/>
    <property type="evidence" value="ECO:0007669"/>
    <property type="project" value="UniProtKB-KW"/>
</dbReference>
<evidence type="ECO:0000256" key="4">
    <source>
        <dbReference type="ARBA" id="ARBA00022801"/>
    </source>
</evidence>
<evidence type="ECO:0000256" key="1">
    <source>
        <dbReference type="ARBA" id="ARBA00001946"/>
    </source>
</evidence>
<dbReference type="PROSITE" id="PS00674">
    <property type="entry name" value="AAA"/>
    <property type="match status" value="1"/>
</dbReference>
<organism evidence="12 13">
    <name type="scientific">Tagetes erecta</name>
    <name type="common">African marigold</name>
    <dbReference type="NCBI Taxonomy" id="13708"/>
    <lineage>
        <taxon>Eukaryota</taxon>
        <taxon>Viridiplantae</taxon>
        <taxon>Streptophyta</taxon>
        <taxon>Embryophyta</taxon>
        <taxon>Tracheophyta</taxon>
        <taxon>Spermatophyta</taxon>
        <taxon>Magnoliopsida</taxon>
        <taxon>eudicotyledons</taxon>
        <taxon>Gunneridae</taxon>
        <taxon>Pentapetalae</taxon>
        <taxon>asterids</taxon>
        <taxon>campanulids</taxon>
        <taxon>Asterales</taxon>
        <taxon>Asteraceae</taxon>
        <taxon>Asteroideae</taxon>
        <taxon>Heliantheae alliance</taxon>
        <taxon>Tageteae</taxon>
        <taxon>Tagetes</taxon>
    </lineage>
</organism>
<dbReference type="Pfam" id="PF25568">
    <property type="entry name" value="AAA_lid_At3g28540"/>
    <property type="match status" value="1"/>
</dbReference>
<sequence length="485" mass="56525">MRWGIGYYGQIIALGMFFQAIFPQWLLDQFRSHFEKHIHKLIGYVYPYIQISFHEHNAASFQRSKAYALIERYLSTNSAHLAKRLKANMFKDSESVVLSLDDYEEVTDVFNGVTVWWTSNKKIIQQRAHNYRGDCERRFYQLTCHRKHRDFVTKVYIKHVLDEGNTITWKTRQRKLYTNNKSKDWYYYSDTLWSHIVFEHPSTFDTLAMDPKKKSEILNDLLTFSKSKDYYKKVGKSWKRGYLLYGPPGTGKSSMIAAMANLLEYDIYDLELASVMDNTDLRRLLIETSSKSIIVIEDIDCSLDLTGQRKKKPDDGNKEETDPIKKTKKDKKEGSEVTLSGLLNFIDGLWSACGSERLIVFTTNHVEKLDPALIRRGRMDKHIEMSYCCFETFKVLANNYLGVEEHELFERVGRLLETTNMTPADVAESLMPKSDEENVEICLNKLIKSLEDKKDASRLKAIEDARIKAEEEKINETEQVISHVK</sequence>
<dbReference type="EMBL" id="JAUHHV010000007">
    <property type="protein sequence ID" value="KAK1417757.1"/>
    <property type="molecule type" value="Genomic_DNA"/>
</dbReference>
<evidence type="ECO:0000256" key="7">
    <source>
        <dbReference type="ARBA" id="ARBA00049360"/>
    </source>
</evidence>
<evidence type="ECO:0000256" key="8">
    <source>
        <dbReference type="RuleBase" id="RU003651"/>
    </source>
</evidence>
<dbReference type="GO" id="GO:0006950">
    <property type="term" value="P:response to stress"/>
    <property type="evidence" value="ECO:0007669"/>
    <property type="project" value="UniProtKB-ARBA"/>
</dbReference>
<evidence type="ECO:0000256" key="10">
    <source>
        <dbReference type="SAM" id="Phobius"/>
    </source>
</evidence>
<keyword evidence="6" id="KW-0460">Magnesium</keyword>
<accession>A0AAD8K7R6</accession>
<evidence type="ECO:0000313" key="13">
    <source>
        <dbReference type="Proteomes" id="UP001229421"/>
    </source>
</evidence>
<keyword evidence="4" id="KW-0378">Hydrolase</keyword>
<dbReference type="SMART" id="SM00382">
    <property type="entry name" value="AAA"/>
    <property type="match status" value="1"/>
</dbReference>
<dbReference type="InterPro" id="IPR003960">
    <property type="entry name" value="ATPase_AAA_CS"/>
</dbReference>
<evidence type="ECO:0000256" key="2">
    <source>
        <dbReference type="ARBA" id="ARBA00007448"/>
    </source>
</evidence>
<evidence type="ECO:0000259" key="11">
    <source>
        <dbReference type="SMART" id="SM00382"/>
    </source>
</evidence>
<protein>
    <recommendedName>
        <fullName evidence="11">AAA+ ATPase domain-containing protein</fullName>
    </recommendedName>
</protein>
<keyword evidence="10" id="KW-0812">Transmembrane</keyword>
<dbReference type="InterPro" id="IPR003959">
    <property type="entry name" value="ATPase_AAA_core"/>
</dbReference>
<dbReference type="Gene3D" id="6.10.280.40">
    <property type="match status" value="1"/>
</dbReference>
<evidence type="ECO:0000313" key="12">
    <source>
        <dbReference type="EMBL" id="KAK1417757.1"/>
    </source>
</evidence>
<dbReference type="FunFam" id="3.40.50.300:FF:001122">
    <property type="entry name" value="AAA-ATPase ASD, mitochondrial"/>
    <property type="match status" value="1"/>
</dbReference>
<comment type="cofactor">
    <cofactor evidence="1">
        <name>Mg(2+)</name>
        <dbReference type="ChEBI" id="CHEBI:18420"/>
    </cofactor>
</comment>
<dbReference type="PANTHER" id="PTHR23070">
    <property type="entry name" value="BCS1 AAA-TYPE ATPASE"/>
    <property type="match status" value="1"/>
</dbReference>
<evidence type="ECO:0000256" key="5">
    <source>
        <dbReference type="ARBA" id="ARBA00022840"/>
    </source>
</evidence>
<dbReference type="InterPro" id="IPR025753">
    <property type="entry name" value="AAA_N_dom"/>
</dbReference>
<comment type="caution">
    <text evidence="12">The sequence shown here is derived from an EMBL/GenBank/DDBJ whole genome shotgun (WGS) entry which is preliminary data.</text>
</comment>
<dbReference type="Gene3D" id="3.40.50.300">
    <property type="entry name" value="P-loop containing nucleotide triphosphate hydrolases"/>
    <property type="match status" value="1"/>
</dbReference>
<feature type="compositionally biased region" description="Basic and acidic residues" evidence="9">
    <location>
        <begin position="312"/>
        <end position="332"/>
    </location>
</feature>
<dbReference type="CDD" id="cd19510">
    <property type="entry name" value="RecA-like_BCS1"/>
    <property type="match status" value="1"/>
</dbReference>
<feature type="transmembrane region" description="Helical" evidence="10">
    <location>
        <begin position="7"/>
        <end position="27"/>
    </location>
</feature>
<dbReference type="InterPro" id="IPR003593">
    <property type="entry name" value="AAA+_ATPase"/>
</dbReference>
<dbReference type="Proteomes" id="UP001229421">
    <property type="component" value="Unassembled WGS sequence"/>
</dbReference>
<keyword evidence="10" id="KW-1133">Transmembrane helix</keyword>
<dbReference type="InterPro" id="IPR027417">
    <property type="entry name" value="P-loop_NTPase"/>
</dbReference>
<reference evidence="12" key="1">
    <citation type="journal article" date="2023" name="bioRxiv">
        <title>Improved chromosome-level genome assembly for marigold (Tagetes erecta).</title>
        <authorList>
            <person name="Jiang F."/>
            <person name="Yuan L."/>
            <person name="Wang S."/>
            <person name="Wang H."/>
            <person name="Xu D."/>
            <person name="Wang A."/>
            <person name="Fan W."/>
        </authorList>
    </citation>
    <scope>NUCLEOTIDE SEQUENCE</scope>
    <source>
        <strain evidence="12">WSJ</strain>
        <tissue evidence="12">Leaf</tissue>
    </source>
</reference>
<dbReference type="Pfam" id="PF14363">
    <property type="entry name" value="AAA_assoc"/>
    <property type="match status" value="1"/>
</dbReference>
<name>A0AAD8K7R6_TARER</name>
<keyword evidence="10" id="KW-0472">Membrane</keyword>
<evidence type="ECO:0000256" key="6">
    <source>
        <dbReference type="ARBA" id="ARBA00022842"/>
    </source>
</evidence>
<evidence type="ECO:0000256" key="3">
    <source>
        <dbReference type="ARBA" id="ARBA00022741"/>
    </source>
</evidence>
<keyword evidence="13" id="KW-1185">Reference proteome</keyword>
<dbReference type="AlphaFoldDB" id="A0AAD8K7R6"/>
<feature type="region of interest" description="Disordered" evidence="9">
    <location>
        <begin position="309"/>
        <end position="332"/>
    </location>
</feature>
<feature type="domain" description="AAA+ ATPase" evidence="11">
    <location>
        <begin position="238"/>
        <end position="389"/>
    </location>
</feature>
<dbReference type="InterPro" id="IPR050747">
    <property type="entry name" value="Mitochondrial_chaperone_BCS1"/>
</dbReference>
<keyword evidence="5 8" id="KW-0067">ATP-binding</keyword>
<comment type="catalytic activity">
    <reaction evidence="7">
        <text>ATP + H2O = ADP + phosphate + H(+)</text>
        <dbReference type="Rhea" id="RHEA:13065"/>
        <dbReference type="ChEBI" id="CHEBI:15377"/>
        <dbReference type="ChEBI" id="CHEBI:15378"/>
        <dbReference type="ChEBI" id="CHEBI:30616"/>
        <dbReference type="ChEBI" id="CHEBI:43474"/>
        <dbReference type="ChEBI" id="CHEBI:456216"/>
    </reaction>
</comment>
<comment type="similarity">
    <text evidence="2">Belongs to the AAA ATPase family. BCS1 subfamily.</text>
</comment>
<proteinExistence type="inferred from homology"/>
<dbReference type="Pfam" id="PF00004">
    <property type="entry name" value="AAA"/>
    <property type="match status" value="1"/>
</dbReference>
<keyword evidence="3 8" id="KW-0547">Nucleotide-binding</keyword>